<keyword evidence="2 4" id="KW-0863">Zinc-finger</keyword>
<dbReference type="InterPro" id="IPR013083">
    <property type="entry name" value="Znf_RING/FYVE/PHD"/>
</dbReference>
<dbReference type="STRING" id="1328759.A0A5C2RM33"/>
<sequence>MGTLADERDRLAEQLEVQSVALLNARRPYPNLQWVLTHLEEHFACAMCFDIMAAPYSLNNGNCGHVFCAMCLLKWAFAAVHLDCGHWHDRLQCPLCRAHLPYIPKDTPRNIATFPFVPNRTTSTTVEFYVNLLKNTADSHDNGSGDHTWSGEVDEHVMAWGEGKAAWHLWIDRDIGGKEFMIELYNDWREFQAVDFLGIKAMLEESV</sequence>
<evidence type="ECO:0000256" key="4">
    <source>
        <dbReference type="PROSITE-ProRule" id="PRU00175"/>
    </source>
</evidence>
<dbReference type="Gene3D" id="3.30.40.10">
    <property type="entry name" value="Zinc/RING finger domain, C3HC4 (zinc finger)"/>
    <property type="match status" value="1"/>
</dbReference>
<keyword evidence="1" id="KW-0479">Metal-binding</keyword>
<dbReference type="AlphaFoldDB" id="A0A5C2RM33"/>
<evidence type="ECO:0000313" key="7">
    <source>
        <dbReference type="Proteomes" id="UP000313359"/>
    </source>
</evidence>
<dbReference type="EMBL" id="ML122368">
    <property type="protein sequence ID" value="RPD52364.1"/>
    <property type="molecule type" value="Genomic_DNA"/>
</dbReference>
<feature type="domain" description="RING-type" evidence="5">
    <location>
        <begin position="45"/>
        <end position="97"/>
    </location>
</feature>
<dbReference type="Proteomes" id="UP000313359">
    <property type="component" value="Unassembled WGS sequence"/>
</dbReference>
<gene>
    <name evidence="6" type="ORF">L227DRAFT_617878</name>
</gene>
<dbReference type="SUPFAM" id="SSF57850">
    <property type="entry name" value="RING/U-box"/>
    <property type="match status" value="1"/>
</dbReference>
<protein>
    <recommendedName>
        <fullName evidence="5">RING-type domain-containing protein</fullName>
    </recommendedName>
</protein>
<name>A0A5C2RM33_9APHY</name>
<evidence type="ECO:0000256" key="2">
    <source>
        <dbReference type="ARBA" id="ARBA00022771"/>
    </source>
</evidence>
<evidence type="ECO:0000313" key="6">
    <source>
        <dbReference type="EMBL" id="RPD52364.1"/>
    </source>
</evidence>
<dbReference type="OrthoDB" id="6105938at2759"/>
<evidence type="ECO:0000259" key="5">
    <source>
        <dbReference type="PROSITE" id="PS50089"/>
    </source>
</evidence>
<dbReference type="InterPro" id="IPR018957">
    <property type="entry name" value="Znf_C3HC4_RING-type"/>
</dbReference>
<keyword evidence="7" id="KW-1185">Reference proteome</keyword>
<accession>A0A5C2RM33</accession>
<evidence type="ECO:0000256" key="3">
    <source>
        <dbReference type="ARBA" id="ARBA00022833"/>
    </source>
</evidence>
<evidence type="ECO:0000256" key="1">
    <source>
        <dbReference type="ARBA" id="ARBA00022723"/>
    </source>
</evidence>
<dbReference type="GO" id="GO:0008270">
    <property type="term" value="F:zinc ion binding"/>
    <property type="evidence" value="ECO:0007669"/>
    <property type="project" value="UniProtKB-KW"/>
</dbReference>
<dbReference type="Pfam" id="PF00097">
    <property type="entry name" value="zf-C3HC4"/>
    <property type="match status" value="1"/>
</dbReference>
<organism evidence="6 7">
    <name type="scientific">Lentinus tigrinus ALCF2SS1-6</name>
    <dbReference type="NCBI Taxonomy" id="1328759"/>
    <lineage>
        <taxon>Eukaryota</taxon>
        <taxon>Fungi</taxon>
        <taxon>Dikarya</taxon>
        <taxon>Basidiomycota</taxon>
        <taxon>Agaricomycotina</taxon>
        <taxon>Agaricomycetes</taxon>
        <taxon>Polyporales</taxon>
        <taxon>Polyporaceae</taxon>
        <taxon>Lentinus</taxon>
    </lineage>
</organism>
<reference evidence="6" key="1">
    <citation type="journal article" date="2018" name="Genome Biol. Evol.">
        <title>Genomics and development of Lentinus tigrinus, a white-rot wood-decaying mushroom with dimorphic fruiting bodies.</title>
        <authorList>
            <person name="Wu B."/>
            <person name="Xu Z."/>
            <person name="Knudson A."/>
            <person name="Carlson A."/>
            <person name="Chen N."/>
            <person name="Kovaka S."/>
            <person name="LaButti K."/>
            <person name="Lipzen A."/>
            <person name="Pennachio C."/>
            <person name="Riley R."/>
            <person name="Schakwitz W."/>
            <person name="Umezawa K."/>
            <person name="Ohm R.A."/>
            <person name="Grigoriev I.V."/>
            <person name="Nagy L.G."/>
            <person name="Gibbons J."/>
            <person name="Hibbett D."/>
        </authorList>
    </citation>
    <scope>NUCLEOTIDE SEQUENCE [LARGE SCALE GENOMIC DNA]</scope>
    <source>
        <strain evidence="6">ALCF2SS1-6</strain>
    </source>
</reference>
<dbReference type="InterPro" id="IPR001841">
    <property type="entry name" value="Znf_RING"/>
</dbReference>
<dbReference type="PROSITE" id="PS50089">
    <property type="entry name" value="ZF_RING_2"/>
    <property type="match status" value="1"/>
</dbReference>
<dbReference type="InterPro" id="IPR017907">
    <property type="entry name" value="Znf_RING_CS"/>
</dbReference>
<keyword evidence="3" id="KW-0862">Zinc</keyword>
<proteinExistence type="predicted"/>
<dbReference type="PROSITE" id="PS00518">
    <property type="entry name" value="ZF_RING_1"/>
    <property type="match status" value="1"/>
</dbReference>